<organism evidence="5 6">
    <name type="scientific">Flavobacterium gyeonganense</name>
    <dbReference type="NCBI Taxonomy" id="1310418"/>
    <lineage>
        <taxon>Bacteria</taxon>
        <taxon>Pseudomonadati</taxon>
        <taxon>Bacteroidota</taxon>
        <taxon>Flavobacteriia</taxon>
        <taxon>Flavobacteriales</taxon>
        <taxon>Flavobacteriaceae</taxon>
        <taxon>Flavobacterium</taxon>
    </lineage>
</organism>
<evidence type="ECO:0000256" key="1">
    <source>
        <dbReference type="ARBA" id="ARBA00022448"/>
    </source>
</evidence>
<dbReference type="EMBL" id="JBHMFE010000008">
    <property type="protein sequence ID" value="MFB9107709.1"/>
    <property type="molecule type" value="Genomic_DNA"/>
</dbReference>
<dbReference type="InterPro" id="IPR017871">
    <property type="entry name" value="ABC_transporter-like_CS"/>
</dbReference>
<dbReference type="Pfam" id="PF00005">
    <property type="entry name" value="ABC_tran"/>
    <property type="match status" value="1"/>
</dbReference>
<dbReference type="InterPro" id="IPR003439">
    <property type="entry name" value="ABC_transporter-like_ATP-bd"/>
</dbReference>
<accession>A0ABV5H7P4</accession>
<dbReference type="CDD" id="cd03261">
    <property type="entry name" value="ABC_Org_Solvent_Resistant"/>
    <property type="match status" value="1"/>
</dbReference>
<evidence type="ECO:0000313" key="5">
    <source>
        <dbReference type="EMBL" id="MFB9107709.1"/>
    </source>
</evidence>
<dbReference type="PANTHER" id="PTHR43023">
    <property type="entry name" value="PROTEIN TRIGALACTOSYLDIACYLGLYCEROL 3, CHLOROPLASTIC"/>
    <property type="match status" value="1"/>
</dbReference>
<dbReference type="SUPFAM" id="SSF52540">
    <property type="entry name" value="P-loop containing nucleoside triphosphate hydrolases"/>
    <property type="match status" value="1"/>
</dbReference>
<keyword evidence="1" id="KW-0813">Transport</keyword>
<keyword evidence="2" id="KW-0547">Nucleotide-binding</keyword>
<dbReference type="PROSITE" id="PS50893">
    <property type="entry name" value="ABC_TRANSPORTER_2"/>
    <property type="match status" value="1"/>
</dbReference>
<proteinExistence type="predicted"/>
<evidence type="ECO:0000256" key="2">
    <source>
        <dbReference type="ARBA" id="ARBA00022741"/>
    </source>
</evidence>
<protein>
    <submittedName>
        <fullName evidence="5">ABC transporter ATP-binding protein</fullName>
    </submittedName>
</protein>
<evidence type="ECO:0000256" key="3">
    <source>
        <dbReference type="ARBA" id="ARBA00022840"/>
    </source>
</evidence>
<dbReference type="PANTHER" id="PTHR43023:SF6">
    <property type="entry name" value="INTERMEMBRANE PHOSPHOLIPID TRANSPORT SYSTEM ATP-BINDING PROTEIN MLAF"/>
    <property type="match status" value="1"/>
</dbReference>
<dbReference type="GO" id="GO:0005524">
    <property type="term" value="F:ATP binding"/>
    <property type="evidence" value="ECO:0007669"/>
    <property type="project" value="UniProtKB-KW"/>
</dbReference>
<evidence type="ECO:0000259" key="4">
    <source>
        <dbReference type="PROSITE" id="PS50893"/>
    </source>
</evidence>
<reference evidence="5 6" key="1">
    <citation type="submission" date="2024-09" db="EMBL/GenBank/DDBJ databases">
        <authorList>
            <person name="Sun Q."/>
            <person name="Mori K."/>
        </authorList>
    </citation>
    <scope>NUCLEOTIDE SEQUENCE [LARGE SCALE GENOMIC DNA]</scope>
    <source>
        <strain evidence="5 6">CECT 8365</strain>
    </source>
</reference>
<gene>
    <name evidence="5" type="ORF">ACFFVK_03895</name>
</gene>
<dbReference type="SMART" id="SM00382">
    <property type="entry name" value="AAA"/>
    <property type="match status" value="1"/>
</dbReference>
<dbReference type="InterPro" id="IPR027417">
    <property type="entry name" value="P-loop_NTPase"/>
</dbReference>
<dbReference type="InterPro" id="IPR003593">
    <property type="entry name" value="AAA+_ATPase"/>
</dbReference>
<comment type="caution">
    <text evidence="5">The sequence shown here is derived from an EMBL/GenBank/DDBJ whole genome shotgun (WGS) entry which is preliminary data.</text>
</comment>
<dbReference type="Gene3D" id="3.40.50.300">
    <property type="entry name" value="P-loop containing nucleotide triphosphate hydrolases"/>
    <property type="match status" value="1"/>
</dbReference>
<keyword evidence="3 5" id="KW-0067">ATP-binding</keyword>
<feature type="domain" description="ABC transporter" evidence="4">
    <location>
        <begin position="21"/>
        <end position="259"/>
    </location>
</feature>
<dbReference type="PROSITE" id="PS00211">
    <property type="entry name" value="ABC_TRANSPORTER_1"/>
    <property type="match status" value="1"/>
</dbReference>
<dbReference type="Proteomes" id="UP001589562">
    <property type="component" value="Unassembled WGS sequence"/>
</dbReference>
<name>A0ABV5H7P4_9FLAO</name>
<evidence type="ECO:0000313" key="6">
    <source>
        <dbReference type="Proteomes" id="UP001589562"/>
    </source>
</evidence>
<sequence>MIKEKENTEQITNAGKKTPIIEIKDLHKTFGKDNQVLKGVNFTVNKGEDLVILGRSGSGKSVTIKCIVGLITPDKGEIKVFDENVLELKKKELNEMRVRIGFLFQSGALYDSMSVRENLAFTLKKHKRDLSADEVEKEVIEALDSVGLTDAIDKMPSELSGGMRKRIGLARTLILKPEIILYDEPTTGLDTITSREISELILDIKQKQKTTAIIITHDMPCAKLTADRIIVLKEGTIQAEGTYEELEKSEDEWVRSFFE</sequence>
<dbReference type="RefSeq" id="WP_379679667.1">
    <property type="nucleotide sequence ID" value="NZ_JBHMFE010000008.1"/>
</dbReference>
<keyword evidence="6" id="KW-1185">Reference proteome</keyword>